<dbReference type="Proteomes" id="UP000242317">
    <property type="component" value="Unassembled WGS sequence"/>
</dbReference>
<dbReference type="AlphaFoldDB" id="A0A1G6M403"/>
<dbReference type="CDD" id="cd04179">
    <property type="entry name" value="DPM_DPG-synthase_like"/>
    <property type="match status" value="1"/>
</dbReference>
<dbReference type="GO" id="GO:0016740">
    <property type="term" value="F:transferase activity"/>
    <property type="evidence" value="ECO:0007669"/>
    <property type="project" value="UniProtKB-KW"/>
</dbReference>
<name>A0A1G6M403_9GAMM</name>
<keyword evidence="3" id="KW-1185">Reference proteome</keyword>
<reference evidence="3" key="1">
    <citation type="submission" date="2016-09" db="EMBL/GenBank/DDBJ databases">
        <authorList>
            <person name="Varghese N."/>
            <person name="Submissions S."/>
        </authorList>
    </citation>
    <scope>NUCLEOTIDE SEQUENCE [LARGE SCALE GENOMIC DNA]</scope>
    <source>
        <strain evidence="3">ANC 3699</strain>
    </source>
</reference>
<proteinExistence type="predicted"/>
<protein>
    <submittedName>
        <fullName evidence="2">Glycosyltransferase involved in cell wall bisynthesis</fullName>
    </submittedName>
</protein>
<accession>A0A1G6M403</accession>
<dbReference type="Gene3D" id="3.90.550.10">
    <property type="entry name" value="Spore Coat Polysaccharide Biosynthesis Protein SpsA, Chain A"/>
    <property type="match status" value="1"/>
</dbReference>
<sequence>MKSCFILPVYNHPHYLEDLVKHLQAFNLPIVLINDGSDEACTAILNALEPLQNVTVLHHTENQGKGQAVMTGITYAKAHGFSHALQIDVDGQHHWADVQKFLDTAQAHPEAMIIGQPLFDETVPKSRLIGRYATHIWVWINALSLEIKDSMCGFRVYPIDTTYQVITQHHLQPRMGFDSQILVHLSWAGVPCINLPTPVIYPENGISHFQLWRDNLSMTKTHGTLLLGMLKRSPRLIYRNLKSAMKTKHSSS</sequence>
<dbReference type="OrthoDB" id="9804335at2"/>
<dbReference type="GO" id="GO:0006487">
    <property type="term" value="P:protein N-linked glycosylation"/>
    <property type="evidence" value="ECO:0007669"/>
    <property type="project" value="TreeGrafter"/>
</dbReference>
<feature type="domain" description="Glycosyltransferase 2-like" evidence="1">
    <location>
        <begin position="5"/>
        <end position="121"/>
    </location>
</feature>
<dbReference type="PANTHER" id="PTHR10859:SF91">
    <property type="entry name" value="DOLICHYL-PHOSPHATE BETA-GLUCOSYLTRANSFERASE"/>
    <property type="match status" value="1"/>
</dbReference>
<dbReference type="RefSeq" id="WP_092620192.1">
    <property type="nucleotide sequence ID" value="NZ_FMYK01000006.1"/>
</dbReference>
<dbReference type="SUPFAM" id="SSF53448">
    <property type="entry name" value="Nucleotide-diphospho-sugar transferases"/>
    <property type="match status" value="1"/>
</dbReference>
<dbReference type="PANTHER" id="PTHR10859">
    <property type="entry name" value="GLYCOSYL TRANSFERASE"/>
    <property type="match status" value="1"/>
</dbReference>
<evidence type="ECO:0000259" key="1">
    <source>
        <dbReference type="Pfam" id="PF00535"/>
    </source>
</evidence>
<keyword evidence="2" id="KW-0808">Transferase</keyword>
<dbReference type="InterPro" id="IPR001173">
    <property type="entry name" value="Glyco_trans_2-like"/>
</dbReference>
<dbReference type="InterPro" id="IPR029044">
    <property type="entry name" value="Nucleotide-diphossugar_trans"/>
</dbReference>
<evidence type="ECO:0000313" key="3">
    <source>
        <dbReference type="Proteomes" id="UP000242317"/>
    </source>
</evidence>
<gene>
    <name evidence="2" type="ORF">SAMN05421749_10655</name>
</gene>
<organism evidence="2 3">
    <name type="scientific">Acinetobacter marinus</name>
    <dbReference type="NCBI Taxonomy" id="281375"/>
    <lineage>
        <taxon>Bacteria</taxon>
        <taxon>Pseudomonadati</taxon>
        <taxon>Pseudomonadota</taxon>
        <taxon>Gammaproteobacteria</taxon>
        <taxon>Moraxellales</taxon>
        <taxon>Moraxellaceae</taxon>
        <taxon>Acinetobacter</taxon>
    </lineage>
</organism>
<evidence type="ECO:0000313" key="2">
    <source>
        <dbReference type="EMBL" id="SDC50087.1"/>
    </source>
</evidence>
<dbReference type="Pfam" id="PF00535">
    <property type="entry name" value="Glycos_transf_2"/>
    <property type="match status" value="1"/>
</dbReference>
<dbReference type="EMBL" id="FMYK01000006">
    <property type="protein sequence ID" value="SDC50087.1"/>
    <property type="molecule type" value="Genomic_DNA"/>
</dbReference>